<dbReference type="OrthoDB" id="1738954at2759"/>
<feature type="region of interest" description="Disordered" evidence="1">
    <location>
        <begin position="1"/>
        <end position="62"/>
    </location>
</feature>
<dbReference type="InterPro" id="IPR036572">
    <property type="entry name" value="Doublecortin_dom_sf"/>
</dbReference>
<dbReference type="SMART" id="SM00537">
    <property type="entry name" value="DCX"/>
    <property type="match status" value="2"/>
</dbReference>
<evidence type="ECO:0000256" key="1">
    <source>
        <dbReference type="SAM" id="MobiDB-lite"/>
    </source>
</evidence>
<dbReference type="GO" id="GO:0035556">
    <property type="term" value="P:intracellular signal transduction"/>
    <property type="evidence" value="ECO:0007669"/>
    <property type="project" value="InterPro"/>
</dbReference>
<dbReference type="Gene3D" id="3.10.20.230">
    <property type="entry name" value="Doublecortin domain"/>
    <property type="match status" value="2"/>
</dbReference>
<feature type="domain" description="Doublecortin" evidence="2">
    <location>
        <begin position="110"/>
        <end position="195"/>
    </location>
</feature>
<accession>A0A0K2UST2</accession>
<dbReference type="PROSITE" id="PS50309">
    <property type="entry name" value="DC"/>
    <property type="match status" value="2"/>
</dbReference>
<dbReference type="EMBL" id="HACA01023972">
    <property type="protein sequence ID" value="CDW41333.1"/>
    <property type="molecule type" value="Transcribed_RNA"/>
</dbReference>
<feature type="non-terminal residue" evidence="3">
    <location>
        <position position="311"/>
    </location>
</feature>
<protein>
    <submittedName>
        <fullName evidence="3">Neuronal migration protein doublecortinlike [Oreochromis niloticus]</fullName>
    </submittedName>
</protein>
<dbReference type="SUPFAM" id="SSF89837">
    <property type="entry name" value="Doublecortin (DC)"/>
    <property type="match status" value="2"/>
</dbReference>
<feature type="domain" description="Doublecortin" evidence="2">
    <location>
        <begin position="257"/>
        <end position="311"/>
    </location>
</feature>
<evidence type="ECO:0000313" key="3">
    <source>
        <dbReference type="EMBL" id="CDW41333.1"/>
    </source>
</evidence>
<dbReference type="GO" id="GO:0005815">
    <property type="term" value="C:microtubule organizing center"/>
    <property type="evidence" value="ECO:0007669"/>
    <property type="project" value="TreeGrafter"/>
</dbReference>
<name>A0A0K2UST2_LEPSM</name>
<dbReference type="PANTHER" id="PTHR23004:SF23">
    <property type="entry name" value="DOUBLECORTIN DOMAIN-CONTAINING PROTEIN"/>
    <property type="match status" value="1"/>
</dbReference>
<dbReference type="GO" id="GO:0005874">
    <property type="term" value="C:microtubule"/>
    <property type="evidence" value="ECO:0007669"/>
    <property type="project" value="TreeGrafter"/>
</dbReference>
<dbReference type="PANTHER" id="PTHR23004">
    <property type="entry name" value="DOUBLECORTIN DOMAIN CONTAINING 2"/>
    <property type="match status" value="1"/>
</dbReference>
<dbReference type="InterPro" id="IPR003533">
    <property type="entry name" value="Doublecortin_dom"/>
</dbReference>
<organism evidence="3">
    <name type="scientific">Lepeophtheirus salmonis</name>
    <name type="common">Salmon louse</name>
    <name type="synonym">Caligus salmonis</name>
    <dbReference type="NCBI Taxonomy" id="72036"/>
    <lineage>
        <taxon>Eukaryota</taxon>
        <taxon>Metazoa</taxon>
        <taxon>Ecdysozoa</taxon>
        <taxon>Arthropoda</taxon>
        <taxon>Crustacea</taxon>
        <taxon>Multicrustacea</taxon>
        <taxon>Hexanauplia</taxon>
        <taxon>Copepoda</taxon>
        <taxon>Siphonostomatoida</taxon>
        <taxon>Caligidae</taxon>
        <taxon>Lepeophtheirus</taxon>
    </lineage>
</organism>
<proteinExistence type="predicted"/>
<reference evidence="3" key="1">
    <citation type="submission" date="2014-05" db="EMBL/GenBank/DDBJ databases">
        <authorList>
            <person name="Chronopoulou M."/>
        </authorList>
    </citation>
    <scope>NUCLEOTIDE SEQUENCE</scope>
    <source>
        <tissue evidence="3">Whole organism</tissue>
    </source>
</reference>
<feature type="compositionally biased region" description="Polar residues" evidence="1">
    <location>
        <begin position="14"/>
        <end position="37"/>
    </location>
</feature>
<evidence type="ECO:0000259" key="2">
    <source>
        <dbReference type="PROSITE" id="PS50309"/>
    </source>
</evidence>
<feature type="compositionally biased region" description="Low complexity" evidence="1">
    <location>
        <begin position="38"/>
        <end position="55"/>
    </location>
</feature>
<sequence>MMEVVNGGIPQGNYDASSSPGAYTNGSSHLETASNSASPGSFSNRSSTSSLNNVSGIGHHHSLKKSSKKVSICDKAFPVLKRDKSNLTVGSIAASNRTSLIQVQGERQARKVRFFINGDKFFKGAIIPISSEKFRTFDKLLEHLTRIMCNQVTLPNGVRYIFNFEGKILERLEDLGHGGNYLCSSNNVYKKMEYLKIVRDNNENNWKGIMKRETYYIGISQIKLKRDQYKLSGHSKSFGQSNKSLNETSEKCLIKPKIIAVLRSGLRPRRAVRVLLNSRNTKSFTNILADLTNTVKLDSGAVRKIFTLSGK</sequence>
<dbReference type="AlphaFoldDB" id="A0A0K2UST2"/>
<dbReference type="Pfam" id="PF03607">
    <property type="entry name" value="DCX"/>
    <property type="match status" value="2"/>
</dbReference>